<sequence>MKKVKAFLLSLGVAGVMSAAILAVAAAVIAKSGNLPQGPALTVLVTATVCIGVFLGGLSAALFSGEKGALLGGACGLLVACVVAAGSLVVYQGAFTISGGARLAAIFLSGCIGGILGVNRKQKVKF</sequence>
<gene>
    <name evidence="3" type="ORF">H9942_01310</name>
</gene>
<reference evidence="3" key="1">
    <citation type="journal article" date="2021" name="PeerJ">
        <title>Extensive microbial diversity within the chicken gut microbiome revealed by metagenomics and culture.</title>
        <authorList>
            <person name="Gilroy R."/>
            <person name="Ravi A."/>
            <person name="Getino M."/>
            <person name="Pursley I."/>
            <person name="Horton D.L."/>
            <person name="Alikhan N.F."/>
            <person name="Baker D."/>
            <person name="Gharbi K."/>
            <person name="Hall N."/>
            <person name="Watson M."/>
            <person name="Adriaenssens E.M."/>
            <person name="Foster-Nyarko E."/>
            <person name="Jarju S."/>
            <person name="Secka A."/>
            <person name="Antonio M."/>
            <person name="Oren A."/>
            <person name="Chaudhuri R.R."/>
            <person name="La Ragione R."/>
            <person name="Hildebrand F."/>
            <person name="Pallen M.J."/>
        </authorList>
    </citation>
    <scope>NUCLEOTIDE SEQUENCE</scope>
    <source>
        <strain evidence="3">ChiBcolR8-3208</strain>
    </source>
</reference>
<evidence type="ECO:0000313" key="3">
    <source>
        <dbReference type="EMBL" id="HJB36690.1"/>
    </source>
</evidence>
<reference evidence="3" key="2">
    <citation type="submission" date="2021-04" db="EMBL/GenBank/DDBJ databases">
        <authorList>
            <person name="Gilroy R."/>
        </authorList>
    </citation>
    <scope>NUCLEOTIDE SEQUENCE</scope>
    <source>
        <strain evidence="3">ChiBcolR8-3208</strain>
    </source>
</reference>
<proteinExistence type="predicted"/>
<name>A0A9D2LVW4_9FIRM</name>
<organism evidence="3 4">
    <name type="scientific">Candidatus Acutalibacter ornithocaccae</name>
    <dbReference type="NCBI Taxonomy" id="2838416"/>
    <lineage>
        <taxon>Bacteria</taxon>
        <taxon>Bacillati</taxon>
        <taxon>Bacillota</taxon>
        <taxon>Clostridia</taxon>
        <taxon>Eubacteriales</taxon>
        <taxon>Acutalibacteraceae</taxon>
        <taxon>Acutalibacter</taxon>
    </lineage>
</organism>
<feature type="transmembrane region" description="Helical" evidence="1">
    <location>
        <begin position="70"/>
        <end position="91"/>
    </location>
</feature>
<feature type="chain" id="PRO_5039111057" evidence="2">
    <location>
        <begin position="20"/>
        <end position="126"/>
    </location>
</feature>
<evidence type="ECO:0000256" key="2">
    <source>
        <dbReference type="SAM" id="SignalP"/>
    </source>
</evidence>
<evidence type="ECO:0000256" key="1">
    <source>
        <dbReference type="SAM" id="Phobius"/>
    </source>
</evidence>
<protein>
    <submittedName>
        <fullName evidence="3">TIGR04086 family membrane protein</fullName>
    </submittedName>
</protein>
<accession>A0A9D2LVW4</accession>
<feature type="transmembrane region" description="Helical" evidence="1">
    <location>
        <begin position="97"/>
        <end position="118"/>
    </location>
</feature>
<keyword evidence="2" id="KW-0732">Signal</keyword>
<evidence type="ECO:0000313" key="4">
    <source>
        <dbReference type="Proteomes" id="UP000824214"/>
    </source>
</evidence>
<keyword evidence="1" id="KW-1133">Transmembrane helix</keyword>
<keyword evidence="1" id="KW-0472">Membrane</keyword>
<dbReference type="Proteomes" id="UP000824214">
    <property type="component" value="Unassembled WGS sequence"/>
</dbReference>
<dbReference type="NCBIfam" id="TIGR04086">
    <property type="entry name" value="TIGR04086_membr"/>
    <property type="match status" value="1"/>
</dbReference>
<keyword evidence="1" id="KW-0812">Transmembrane</keyword>
<dbReference type="Pfam" id="PF12670">
    <property type="entry name" value="DUF3792"/>
    <property type="match status" value="1"/>
</dbReference>
<comment type="caution">
    <text evidence="3">The sequence shown here is derived from an EMBL/GenBank/DDBJ whole genome shotgun (WGS) entry which is preliminary data.</text>
</comment>
<feature type="transmembrane region" description="Helical" evidence="1">
    <location>
        <begin position="41"/>
        <end position="63"/>
    </location>
</feature>
<dbReference type="EMBL" id="DWXZ01000019">
    <property type="protein sequence ID" value="HJB36690.1"/>
    <property type="molecule type" value="Genomic_DNA"/>
</dbReference>
<feature type="signal peptide" evidence="2">
    <location>
        <begin position="1"/>
        <end position="19"/>
    </location>
</feature>
<dbReference type="AlphaFoldDB" id="A0A9D2LVW4"/>
<dbReference type="InterPro" id="IPR023804">
    <property type="entry name" value="DUF3792_TM"/>
</dbReference>